<dbReference type="GO" id="GO:0005524">
    <property type="term" value="F:ATP binding"/>
    <property type="evidence" value="ECO:0007669"/>
    <property type="project" value="InterPro"/>
</dbReference>
<evidence type="ECO:0000259" key="7">
    <source>
        <dbReference type="PROSITE" id="PS50030"/>
    </source>
</evidence>
<dbReference type="EMBL" id="DTHV01000036">
    <property type="protein sequence ID" value="HGW60063.1"/>
    <property type="molecule type" value="Genomic_DNA"/>
</dbReference>
<dbReference type="SUPFAM" id="SSF50249">
    <property type="entry name" value="Nucleic acid-binding proteins"/>
    <property type="match status" value="1"/>
</dbReference>
<dbReference type="Pfam" id="PF14520">
    <property type="entry name" value="HHH_5"/>
    <property type="match status" value="1"/>
</dbReference>
<dbReference type="SUPFAM" id="SSF47781">
    <property type="entry name" value="RuvA domain 2-like"/>
    <property type="match status" value="1"/>
</dbReference>
<keyword evidence="4 6" id="KW-0233">DNA recombination</keyword>
<dbReference type="InterPro" id="IPR011114">
    <property type="entry name" value="RuvA_C"/>
</dbReference>
<keyword evidence="5 6" id="KW-0234">DNA repair</keyword>
<evidence type="ECO:0000256" key="3">
    <source>
        <dbReference type="ARBA" id="ARBA00023125"/>
    </source>
</evidence>
<dbReference type="GO" id="GO:0016787">
    <property type="term" value="F:hydrolase activity"/>
    <property type="evidence" value="ECO:0007669"/>
    <property type="project" value="UniProtKB-KW"/>
</dbReference>
<dbReference type="InterPro" id="IPR010994">
    <property type="entry name" value="RuvA_2-like"/>
</dbReference>
<dbReference type="Gene3D" id="1.10.8.10">
    <property type="entry name" value="DNA helicase RuvA subunit, C-terminal domain"/>
    <property type="match status" value="1"/>
</dbReference>
<accession>A0A7C4YEG3</accession>
<dbReference type="Gene3D" id="2.40.50.140">
    <property type="entry name" value="Nucleic acid-binding proteins"/>
    <property type="match status" value="1"/>
</dbReference>
<dbReference type="GO" id="GO:0009379">
    <property type="term" value="C:Holliday junction helicase complex"/>
    <property type="evidence" value="ECO:0007669"/>
    <property type="project" value="InterPro"/>
</dbReference>
<evidence type="ECO:0000256" key="5">
    <source>
        <dbReference type="ARBA" id="ARBA00023204"/>
    </source>
</evidence>
<name>A0A7C4YEG3_9BACT</name>
<dbReference type="InterPro" id="IPR036267">
    <property type="entry name" value="RuvA_C_sf"/>
</dbReference>
<gene>
    <name evidence="6 8" type="primary">ruvA</name>
    <name evidence="8" type="ORF">ENV82_01295</name>
</gene>
<comment type="caution">
    <text evidence="8">The sequence shown here is derived from an EMBL/GenBank/DDBJ whole genome shotgun (WGS) entry which is preliminary data.</text>
</comment>
<evidence type="ECO:0000256" key="1">
    <source>
        <dbReference type="ARBA" id="ARBA00022490"/>
    </source>
</evidence>
<dbReference type="NCBIfam" id="TIGR00084">
    <property type="entry name" value="ruvA"/>
    <property type="match status" value="1"/>
</dbReference>
<dbReference type="CDD" id="cd14332">
    <property type="entry name" value="UBA_RuvA_C"/>
    <property type="match status" value="1"/>
</dbReference>
<dbReference type="InterPro" id="IPR013849">
    <property type="entry name" value="DNA_helicase_Holl-junc_RuvA_I"/>
</dbReference>
<dbReference type="GO" id="GO:0005737">
    <property type="term" value="C:cytoplasm"/>
    <property type="evidence" value="ECO:0007669"/>
    <property type="project" value="UniProtKB-SubCell"/>
</dbReference>
<evidence type="ECO:0000313" key="8">
    <source>
        <dbReference type="EMBL" id="HGW60063.1"/>
    </source>
</evidence>
<keyword evidence="3 6" id="KW-0238">DNA-binding</keyword>
<keyword evidence="1 6" id="KW-0963">Cytoplasm</keyword>
<comment type="caution">
    <text evidence="6">Lacks conserved residue(s) required for the propagation of feature annotation.</text>
</comment>
<dbReference type="Pfam" id="PF07499">
    <property type="entry name" value="RuvA_C"/>
    <property type="match status" value="1"/>
</dbReference>
<feature type="region of interest" description="Domain III" evidence="6">
    <location>
        <begin position="138"/>
        <end position="187"/>
    </location>
</feature>
<proteinExistence type="inferred from homology"/>
<comment type="function">
    <text evidence="6">The RuvA-RuvB-RuvC complex processes Holliday junction (HJ) DNA during genetic recombination and DNA repair, while the RuvA-RuvB complex plays an important role in the rescue of blocked DNA replication forks via replication fork reversal (RFR). RuvA specifically binds to HJ cruciform DNA, conferring on it an open structure. The RuvB hexamer acts as an ATP-dependent pump, pulling dsDNA into and through the RuvAB complex. HJ branch migration allows RuvC to scan DNA until it finds its consensus sequence, where it cleaves and resolves the cruciform DNA.</text>
</comment>
<dbReference type="GO" id="GO:0000400">
    <property type="term" value="F:four-way junction DNA binding"/>
    <property type="evidence" value="ECO:0007669"/>
    <property type="project" value="UniProtKB-UniRule"/>
</dbReference>
<dbReference type="InterPro" id="IPR000085">
    <property type="entry name" value="RuvA"/>
</dbReference>
<dbReference type="Gene3D" id="1.10.150.20">
    <property type="entry name" value="5' to 3' exonuclease, C-terminal subdomain"/>
    <property type="match status" value="1"/>
</dbReference>
<protein>
    <recommendedName>
        <fullName evidence="6">Holliday junction branch migration complex subunit RuvA</fullName>
    </recommendedName>
</protein>
<keyword evidence="8" id="KW-0378">Hydrolase</keyword>
<comment type="subunit">
    <text evidence="6">Homotetramer. Forms an RuvA(8)-RuvB(12)-Holliday junction (HJ) complex. HJ DNA is sandwiched between 2 RuvA tetramers; dsDNA enters through RuvA and exits via RuvB. An RuvB hexamer assembles on each DNA strand where it exits the tetramer. Each RuvB hexamer is contacted by two RuvA subunits (via domain III) on 2 adjacent RuvB subunits; this complex drives branch migration. In the full resolvosome a probable DNA-RuvA(4)-RuvB(12)-RuvC(2) complex forms which resolves the HJ.</text>
</comment>
<dbReference type="SUPFAM" id="SSF46929">
    <property type="entry name" value="DNA helicase RuvA subunit, C-terminal domain"/>
    <property type="match status" value="1"/>
</dbReference>
<dbReference type="GO" id="GO:0048476">
    <property type="term" value="C:Holliday junction resolvase complex"/>
    <property type="evidence" value="ECO:0007669"/>
    <property type="project" value="UniProtKB-UniRule"/>
</dbReference>
<dbReference type="PROSITE" id="PS50030">
    <property type="entry name" value="UBA"/>
    <property type="match status" value="1"/>
</dbReference>
<dbReference type="InterPro" id="IPR012340">
    <property type="entry name" value="NA-bd_OB-fold"/>
</dbReference>
<feature type="domain" description="UBA" evidence="7">
    <location>
        <begin position="133"/>
        <end position="167"/>
    </location>
</feature>
<comment type="similarity">
    <text evidence="6">Belongs to the RuvA family.</text>
</comment>
<keyword evidence="2 6" id="KW-0227">DNA damage</keyword>
<dbReference type="GO" id="GO:0006281">
    <property type="term" value="P:DNA repair"/>
    <property type="evidence" value="ECO:0007669"/>
    <property type="project" value="UniProtKB-UniRule"/>
</dbReference>
<dbReference type="GO" id="GO:0006310">
    <property type="term" value="P:DNA recombination"/>
    <property type="evidence" value="ECO:0007669"/>
    <property type="project" value="UniProtKB-UniRule"/>
</dbReference>
<reference evidence="8" key="1">
    <citation type="journal article" date="2020" name="mSystems">
        <title>Genome- and Community-Level Interaction Insights into Carbon Utilization and Element Cycling Functions of Hydrothermarchaeota in Hydrothermal Sediment.</title>
        <authorList>
            <person name="Zhou Z."/>
            <person name="Liu Y."/>
            <person name="Xu W."/>
            <person name="Pan J."/>
            <person name="Luo Z.H."/>
            <person name="Li M."/>
        </authorList>
    </citation>
    <scope>NUCLEOTIDE SEQUENCE [LARGE SCALE GENOMIC DNA]</scope>
    <source>
        <strain evidence="8">SpSt-794</strain>
    </source>
</reference>
<dbReference type="InterPro" id="IPR015940">
    <property type="entry name" value="UBA"/>
</dbReference>
<dbReference type="Pfam" id="PF01330">
    <property type="entry name" value="RuvA_N"/>
    <property type="match status" value="1"/>
</dbReference>
<evidence type="ECO:0000256" key="4">
    <source>
        <dbReference type="ARBA" id="ARBA00023172"/>
    </source>
</evidence>
<organism evidence="8">
    <name type="scientific">Caldisericum exile</name>
    <dbReference type="NCBI Taxonomy" id="693075"/>
    <lineage>
        <taxon>Bacteria</taxon>
        <taxon>Pseudomonadati</taxon>
        <taxon>Caldisericota/Cryosericota group</taxon>
        <taxon>Caldisericota</taxon>
        <taxon>Caldisericia</taxon>
        <taxon>Caldisericales</taxon>
        <taxon>Caldisericaceae</taxon>
        <taxon>Caldisericum</taxon>
    </lineage>
</organism>
<evidence type="ECO:0000256" key="6">
    <source>
        <dbReference type="HAMAP-Rule" id="MF_00031"/>
    </source>
</evidence>
<dbReference type="HAMAP" id="MF_00031">
    <property type="entry name" value="DNA_HJ_migration_RuvA"/>
    <property type="match status" value="1"/>
</dbReference>
<comment type="domain">
    <text evidence="6">Has three domains with a flexible linker between the domains II and III and assumes an 'L' shape. Domain III is highly mobile and contacts RuvB.</text>
</comment>
<dbReference type="AlphaFoldDB" id="A0A7C4YEG3"/>
<dbReference type="GO" id="GO:0009378">
    <property type="term" value="F:four-way junction helicase activity"/>
    <property type="evidence" value="ECO:0007669"/>
    <property type="project" value="InterPro"/>
</dbReference>
<evidence type="ECO:0000256" key="2">
    <source>
        <dbReference type="ARBA" id="ARBA00022763"/>
    </source>
</evidence>
<comment type="subcellular location">
    <subcellularLocation>
        <location evidence="6">Cytoplasm</location>
    </subcellularLocation>
</comment>
<sequence length="187" mass="21600">MIAYLKGEIVEIEGNEIILNVNDIGFAINTAHIKTLQVGKTYTFYIYEHIKEDEYSLYGFLDKNELRLFKLIVEHIQGVGPKTGMNIFRTLSFEEIKKAIEEKDYRPFLEVKGLGEKTAKRIVLEIGGELFREEEEDKVKEVYQALINLGFEKDSVKNALKSLDKNLTVEELIKEGLKKMSNEKYKA</sequence>